<feature type="non-terminal residue" evidence="3">
    <location>
        <position position="258"/>
    </location>
</feature>
<feature type="chain" id="PRO_5018063253" description="DUF320 domain-containing protein" evidence="2">
    <location>
        <begin position="32"/>
        <end position="258"/>
    </location>
</feature>
<feature type="compositionally biased region" description="Low complexity" evidence="1">
    <location>
        <begin position="121"/>
        <end position="153"/>
    </location>
</feature>
<evidence type="ECO:0000313" key="4">
    <source>
        <dbReference type="Proteomes" id="UP000279859"/>
    </source>
</evidence>
<feature type="signal peptide" evidence="2">
    <location>
        <begin position="1"/>
        <end position="31"/>
    </location>
</feature>
<evidence type="ECO:0008006" key="5">
    <source>
        <dbReference type="Google" id="ProtNLM"/>
    </source>
</evidence>
<keyword evidence="4" id="KW-1185">Reference proteome</keyword>
<reference evidence="3 4" key="1">
    <citation type="submission" date="2018-11" db="EMBL/GenBank/DDBJ databases">
        <title>Cryobacterium sp. nov., isolated from rhizosphere soil of lettuce.</title>
        <authorList>
            <person name="Wang Y."/>
        </authorList>
    </citation>
    <scope>NUCLEOTIDE SEQUENCE [LARGE SCALE GENOMIC DNA]</scope>
    <source>
        <strain evidence="3 4">NEAU-85</strain>
    </source>
</reference>
<dbReference type="Proteomes" id="UP000279859">
    <property type="component" value="Unassembled WGS sequence"/>
</dbReference>
<proteinExistence type="predicted"/>
<evidence type="ECO:0000313" key="3">
    <source>
        <dbReference type="EMBL" id="RNE56520.1"/>
    </source>
</evidence>
<name>A0A3M8KT89_9MICO</name>
<comment type="caution">
    <text evidence="3">The sequence shown here is derived from an EMBL/GenBank/DDBJ whole genome shotgun (WGS) entry which is preliminary data.</text>
</comment>
<feature type="region of interest" description="Disordered" evidence="1">
    <location>
        <begin position="65"/>
        <end position="98"/>
    </location>
</feature>
<feature type="compositionally biased region" description="Low complexity" evidence="1">
    <location>
        <begin position="171"/>
        <end position="208"/>
    </location>
</feature>
<evidence type="ECO:0000256" key="2">
    <source>
        <dbReference type="SAM" id="SignalP"/>
    </source>
</evidence>
<protein>
    <recommendedName>
        <fullName evidence="5">DUF320 domain-containing protein</fullName>
    </recommendedName>
</protein>
<accession>A0A3M8KT89</accession>
<evidence type="ECO:0000256" key="1">
    <source>
        <dbReference type="SAM" id="MobiDB-lite"/>
    </source>
</evidence>
<feature type="compositionally biased region" description="Low complexity" evidence="1">
    <location>
        <begin position="230"/>
        <end position="258"/>
    </location>
</feature>
<dbReference type="AlphaFoldDB" id="A0A3M8KT89"/>
<dbReference type="EMBL" id="RDSR01000029">
    <property type="protein sequence ID" value="RNE56520.1"/>
    <property type="molecule type" value="Genomic_DNA"/>
</dbReference>
<sequence length="258" mass="24166">MFIMNSFVKRGLYCALFVGGLSLLGVGAANAAETSGENGVASGSQVAPDLAAPVVVDGNAISLLGDSSSSGSTTDATPSGTDTGGATTSGSDGIASGTQIAPDAAAPVTVDGNAISLLGDTSTSGSSANGSNSTAGNSAPATTDGTDGTASGTQVAPDADSPVSVEGNAISLLGDTSTTGSSANGTSNTTSGDAPATTDGTDGTASGTQVAPDADTPVSVEGNAISLLGDTSTTRSSDAAPATAADDTTTVDVDSSLT</sequence>
<organism evidence="3 4">
    <name type="scientific">Cryobacterium tepidiphilum</name>
    <dbReference type="NCBI Taxonomy" id="2486026"/>
    <lineage>
        <taxon>Bacteria</taxon>
        <taxon>Bacillati</taxon>
        <taxon>Actinomycetota</taxon>
        <taxon>Actinomycetes</taxon>
        <taxon>Micrococcales</taxon>
        <taxon>Microbacteriaceae</taxon>
        <taxon>Cryobacterium</taxon>
    </lineage>
</organism>
<feature type="region of interest" description="Disordered" evidence="1">
    <location>
        <begin position="121"/>
        <end position="258"/>
    </location>
</feature>
<keyword evidence="2" id="KW-0732">Signal</keyword>
<gene>
    <name evidence="3" type="ORF">EEJ31_13545</name>
</gene>